<proteinExistence type="predicted"/>
<reference evidence="3 4" key="1">
    <citation type="submission" date="2016-09" db="EMBL/GenBank/DDBJ databases">
        <authorList>
            <person name="Capua I."/>
            <person name="De Benedictis P."/>
            <person name="Joannis T."/>
            <person name="Lombin L.H."/>
            <person name="Cattoli G."/>
        </authorList>
    </citation>
    <scope>NUCLEOTIDE SEQUENCE [LARGE SCALE GENOMIC DNA]</scope>
    <source>
        <strain evidence="3 4">ISLP-3</strain>
    </source>
</reference>
<name>A0A1G6REB8_9MICO</name>
<keyword evidence="2" id="KW-1133">Transmembrane helix</keyword>
<keyword evidence="2" id="KW-0812">Transmembrane</keyword>
<accession>A0A1G6REB8</accession>
<protein>
    <submittedName>
        <fullName evidence="3">Uncharacterized protein</fullName>
    </submittedName>
</protein>
<keyword evidence="4" id="KW-1185">Reference proteome</keyword>
<feature type="region of interest" description="Disordered" evidence="1">
    <location>
        <begin position="1"/>
        <end position="136"/>
    </location>
</feature>
<dbReference type="Proteomes" id="UP000199039">
    <property type="component" value="Unassembled WGS sequence"/>
</dbReference>
<evidence type="ECO:0000313" key="4">
    <source>
        <dbReference type="Proteomes" id="UP000199039"/>
    </source>
</evidence>
<organism evidence="3 4">
    <name type="scientific">Sanguibacter gelidistatuariae</name>
    <dbReference type="NCBI Taxonomy" id="1814289"/>
    <lineage>
        <taxon>Bacteria</taxon>
        <taxon>Bacillati</taxon>
        <taxon>Actinomycetota</taxon>
        <taxon>Actinomycetes</taxon>
        <taxon>Micrococcales</taxon>
        <taxon>Sanguibacteraceae</taxon>
        <taxon>Sanguibacter</taxon>
    </lineage>
</organism>
<dbReference type="EMBL" id="FMYH01000005">
    <property type="protein sequence ID" value="SDD02246.1"/>
    <property type="molecule type" value="Genomic_DNA"/>
</dbReference>
<gene>
    <name evidence="3" type="ORF">SAMN05216410_2656</name>
</gene>
<keyword evidence="2" id="KW-0472">Membrane</keyword>
<sequence>MRLAFAGLSSDSRVITMPGTTDDPDSRAGDSAEPVEPVELVHPADDIPAEPTDPPDLSDPVQTEAAWQQIVAELSDLSTNPDTERTSPTPATTPTFDFPVAPWVHEPAPVTSDPRAWRRSPEAEALEDADDTFVPPDPGPMLSTDRMRNLGWFAVVVAPLAAIVAAIFPAIVPSEVYLALSAGFLAGVGVLVWRLPSGPDDGPGSGGAVV</sequence>
<dbReference type="AlphaFoldDB" id="A0A1G6REB8"/>
<dbReference type="STRING" id="1814289.SAMN05216410_2656"/>
<evidence type="ECO:0000313" key="3">
    <source>
        <dbReference type="EMBL" id="SDD02246.1"/>
    </source>
</evidence>
<feature type="transmembrane region" description="Helical" evidence="2">
    <location>
        <begin position="177"/>
        <end position="195"/>
    </location>
</feature>
<evidence type="ECO:0000256" key="1">
    <source>
        <dbReference type="SAM" id="MobiDB-lite"/>
    </source>
</evidence>
<feature type="transmembrane region" description="Helical" evidence="2">
    <location>
        <begin position="150"/>
        <end position="171"/>
    </location>
</feature>
<feature type="compositionally biased region" description="Low complexity" evidence="1">
    <location>
        <begin position="86"/>
        <end position="102"/>
    </location>
</feature>
<evidence type="ECO:0000256" key="2">
    <source>
        <dbReference type="SAM" id="Phobius"/>
    </source>
</evidence>